<name>A0ABR1SHB7_9PEZI</name>
<gene>
    <name evidence="3" type="ORF">PG991_002674</name>
</gene>
<sequence>MTGLPHAADPTLSGSAAAPAHCAPSSNFQRQQQQEQEPTDVSIRVPPGFPENPNVIGHQDADADLASEPNSLTFSDVPNDLLKLGPPDLEPQHSDEPAASFAATTPPPRPACKPSPLSRHNSQNPRKPSPGLAARLKALGFGGGGSADRLSSLSPATVGRLPEDTLRLLDQKHKANSSTADVERRGRPWKGAGAPLQLLRSKSSRSSLFSRKDHDEEAPAESKSDTPNPPPEAETPAAKPDLLPEIVTAAPLDMDTNKYRLPDHTNGNGTKALTDTKQEHIEREIPPPPLPKDTPPGGTAPAEFSRDDLSYFNPLGLQRPGSIYTISRLSFANQLAQLTSLQLPDAESLSGKIAAIPTAQTATKALINAAEQIRMWIHKATDVIGGLDSDDDVEWAAAGGREGYEDVENAIARFEELINVYVSAIEDVQCRNDIHAVSSDDLQKAVTQMESILVEWAKVRTTLKTAKSQVEIAMEWEELWDTVLGEIQNEMDELTRLVFEMEERRHKSLMAAANGDNLELGDLETIVEENPPAGRGNRFSLPPFAASPASPATPAMTQDDGSLLALFARMQPLRASLDFLPMRLSVFETRASRSFPTACEELEERRTALEAAYKKLEKDAESLRKELGEDKWILVFRSAGRQAEKMIESVERSVAKLREAVDAGMHLTNPPVLGKKIESYEAKKMHYGPAIERVLLIIDRGVKDRLTVNGEILRLHAEMQAKWQDVKEQMKELDAILEEIQTDKRGQTLRDSISSLLSNDRSTIASGNETPGSSPPSSVVMSNLGLEPFTPYGKKSRSGSGGSHLPQPTSARRSSLAPPSHIARRPVSSRVSTLTPSSSLSTPPRSTSATPVGGGSRAPRSASNASDTRPRWNNVLNTRDSDVGHNFKPLTLTTPSPYAKRSTTPVRSRPGTLSPTSQNSKIPMLRTPHGREDSASPTPPRPSGSRMSFRERILSSPGPYAQPSPGPYAQQTLAARPRLTSQASMSTLTNRRASFHPPRPESQAADTRRSASSMATSRRTSMLPQPSSLKTSTSSAAGGSGSTSRLGTLQAGISGLRPSARKLSNPTADQDGNKPRWRF</sequence>
<proteinExistence type="predicted"/>
<feature type="compositionally biased region" description="Polar residues" evidence="2">
    <location>
        <begin position="891"/>
        <end position="921"/>
    </location>
</feature>
<dbReference type="SUPFAM" id="SSF46966">
    <property type="entry name" value="Spectrin repeat"/>
    <property type="match status" value="1"/>
</dbReference>
<feature type="compositionally biased region" description="Polar residues" evidence="2">
    <location>
        <begin position="760"/>
        <end position="772"/>
    </location>
</feature>
<accession>A0ABR1SHB7</accession>
<dbReference type="EMBL" id="JAQQWI010000006">
    <property type="protein sequence ID" value="KAK8033276.1"/>
    <property type="molecule type" value="Genomic_DNA"/>
</dbReference>
<dbReference type="InterPro" id="IPR013889">
    <property type="entry name" value="Karyogamy_KAR9"/>
</dbReference>
<comment type="caution">
    <text evidence="3">The sequence shown here is derived from an EMBL/GenBank/DDBJ whole genome shotgun (WGS) entry which is preliminary data.</text>
</comment>
<organism evidence="3 4">
    <name type="scientific">Apiospora marii</name>
    <dbReference type="NCBI Taxonomy" id="335849"/>
    <lineage>
        <taxon>Eukaryota</taxon>
        <taxon>Fungi</taxon>
        <taxon>Dikarya</taxon>
        <taxon>Ascomycota</taxon>
        <taxon>Pezizomycotina</taxon>
        <taxon>Sordariomycetes</taxon>
        <taxon>Xylariomycetidae</taxon>
        <taxon>Amphisphaeriales</taxon>
        <taxon>Apiosporaceae</taxon>
        <taxon>Apiospora</taxon>
    </lineage>
</organism>
<evidence type="ECO:0000256" key="2">
    <source>
        <dbReference type="SAM" id="MobiDB-lite"/>
    </source>
</evidence>
<feature type="compositionally biased region" description="Low complexity" evidence="2">
    <location>
        <begin position="1010"/>
        <end position="1049"/>
    </location>
</feature>
<feature type="compositionally biased region" description="Low complexity" evidence="2">
    <location>
        <begin position="198"/>
        <end position="209"/>
    </location>
</feature>
<feature type="region of interest" description="Disordered" evidence="2">
    <location>
        <begin position="1"/>
        <end position="244"/>
    </location>
</feature>
<evidence type="ECO:0000256" key="1">
    <source>
        <dbReference type="SAM" id="Coils"/>
    </source>
</evidence>
<dbReference type="PANTHER" id="PTHR37271:SF1">
    <property type="entry name" value="KARYOGAMY PROTEIN KAR9"/>
    <property type="match status" value="1"/>
</dbReference>
<reference evidence="3 4" key="1">
    <citation type="submission" date="2023-01" db="EMBL/GenBank/DDBJ databases">
        <title>Analysis of 21 Apiospora genomes using comparative genomics revels a genus with tremendous synthesis potential of carbohydrate active enzymes and secondary metabolites.</title>
        <authorList>
            <person name="Sorensen T."/>
        </authorList>
    </citation>
    <scope>NUCLEOTIDE SEQUENCE [LARGE SCALE GENOMIC DNA]</scope>
    <source>
        <strain evidence="3 4">CBS 20057</strain>
    </source>
</reference>
<feature type="region of interest" description="Disordered" evidence="2">
    <location>
        <begin position="985"/>
        <end position="1079"/>
    </location>
</feature>
<feature type="region of interest" description="Disordered" evidence="2">
    <location>
        <begin position="760"/>
        <end position="947"/>
    </location>
</feature>
<feature type="coiled-coil region" evidence="1">
    <location>
        <begin position="599"/>
        <end position="660"/>
    </location>
</feature>
<feature type="compositionally biased region" description="Low complexity" evidence="2">
    <location>
        <begin position="826"/>
        <end position="848"/>
    </location>
</feature>
<dbReference type="Proteomes" id="UP001396898">
    <property type="component" value="Unassembled WGS sequence"/>
</dbReference>
<keyword evidence="4" id="KW-1185">Reference proteome</keyword>
<feature type="region of interest" description="Disordered" evidence="2">
    <location>
        <begin position="283"/>
        <end position="303"/>
    </location>
</feature>
<feature type="compositionally biased region" description="Low complexity" evidence="2">
    <location>
        <begin position="13"/>
        <end position="36"/>
    </location>
</feature>
<protein>
    <submittedName>
        <fullName evidence="3">Cortical protein KAR9-domain-containing protein</fullName>
    </submittedName>
</protein>
<feature type="compositionally biased region" description="Basic and acidic residues" evidence="2">
    <location>
        <begin position="210"/>
        <end position="224"/>
    </location>
</feature>
<keyword evidence="1" id="KW-0175">Coiled coil</keyword>
<evidence type="ECO:0000313" key="3">
    <source>
        <dbReference type="EMBL" id="KAK8033276.1"/>
    </source>
</evidence>
<dbReference type="PANTHER" id="PTHR37271">
    <property type="entry name" value="KARYOGAMY PROTEIN KAR9"/>
    <property type="match status" value="1"/>
</dbReference>
<dbReference type="Pfam" id="PF08580">
    <property type="entry name" value="KAR9"/>
    <property type="match status" value="1"/>
</dbReference>
<evidence type="ECO:0000313" key="4">
    <source>
        <dbReference type="Proteomes" id="UP001396898"/>
    </source>
</evidence>
<dbReference type="Gene3D" id="1.20.58.60">
    <property type="match status" value="1"/>
</dbReference>
<feature type="compositionally biased region" description="Basic and acidic residues" evidence="2">
    <location>
        <begin position="161"/>
        <end position="173"/>
    </location>
</feature>